<reference evidence="2 3" key="1">
    <citation type="journal article" date="2020" name="Mol. Biol. Evol.">
        <title>Interspecific Gene Flow and the Evolution of Specialization in Black and White Rhinoceros.</title>
        <authorList>
            <person name="Moodley Y."/>
            <person name="Westbury M.V."/>
            <person name="Russo I.M."/>
            <person name="Gopalakrishnan S."/>
            <person name="Rakotoarivelo A."/>
            <person name="Olsen R.A."/>
            <person name="Prost S."/>
            <person name="Tunstall T."/>
            <person name="Ryder O.A."/>
            <person name="Dalen L."/>
            <person name="Bruford M.W."/>
        </authorList>
    </citation>
    <scope>NUCLEOTIDE SEQUENCE [LARGE SCALE GENOMIC DNA]</scope>
    <source>
        <strain evidence="2">SBR-YM</strain>
        <tissue evidence="2">Skin</tissue>
    </source>
</reference>
<keyword evidence="3" id="KW-1185">Reference proteome</keyword>
<comment type="caution">
    <text evidence="2">The sequence shown here is derived from an EMBL/GenBank/DDBJ whole genome shotgun (WGS) entry which is preliminary data.</text>
</comment>
<dbReference type="PANTHER" id="PTHR39232:SF1">
    <property type="entry name" value="TESTIS-EXPRESSED PROTEIN 50"/>
    <property type="match status" value="1"/>
</dbReference>
<feature type="signal peptide" evidence="1">
    <location>
        <begin position="1"/>
        <end position="23"/>
    </location>
</feature>
<dbReference type="Proteomes" id="UP000551758">
    <property type="component" value="Unassembled WGS sequence"/>
</dbReference>
<evidence type="ECO:0000313" key="2">
    <source>
        <dbReference type="EMBL" id="KAF5916637.1"/>
    </source>
</evidence>
<name>A0A7J7ELQ5_DICBM</name>
<evidence type="ECO:0000256" key="1">
    <source>
        <dbReference type="SAM" id="SignalP"/>
    </source>
</evidence>
<dbReference type="EMBL" id="JACDTQ010002688">
    <property type="protein sequence ID" value="KAF5916637.1"/>
    <property type="molecule type" value="Genomic_DNA"/>
</dbReference>
<proteinExistence type="predicted"/>
<sequence length="119" mass="13812">MSIQGLSLIFPLLFICFFKESFCICDGTIWTKLKKQASLDTLGNDLESQSFHDIDQILCRLMAKTSMMTTYLNQSSPYLPAKKVKHRKPKRKKTEGRVARRYPYAKVAQSHMKITQQTY</sequence>
<keyword evidence="1" id="KW-0732">Signal</keyword>
<organism evidence="2 3">
    <name type="scientific">Diceros bicornis minor</name>
    <name type="common">South-central black rhinoceros</name>
    <dbReference type="NCBI Taxonomy" id="77932"/>
    <lineage>
        <taxon>Eukaryota</taxon>
        <taxon>Metazoa</taxon>
        <taxon>Chordata</taxon>
        <taxon>Craniata</taxon>
        <taxon>Vertebrata</taxon>
        <taxon>Euteleostomi</taxon>
        <taxon>Mammalia</taxon>
        <taxon>Eutheria</taxon>
        <taxon>Laurasiatheria</taxon>
        <taxon>Perissodactyla</taxon>
        <taxon>Rhinocerotidae</taxon>
        <taxon>Diceros</taxon>
    </lineage>
</organism>
<feature type="chain" id="PRO_5029441949" evidence="1">
    <location>
        <begin position="24"/>
        <end position="119"/>
    </location>
</feature>
<dbReference type="AlphaFoldDB" id="A0A7J7ELQ5"/>
<gene>
    <name evidence="2" type="ORF">HPG69_005432</name>
</gene>
<protein>
    <submittedName>
        <fullName evidence="2">Uncharacterized protein</fullName>
    </submittedName>
</protein>
<accession>A0A7J7ELQ5</accession>
<evidence type="ECO:0000313" key="3">
    <source>
        <dbReference type="Proteomes" id="UP000551758"/>
    </source>
</evidence>
<dbReference type="PANTHER" id="PTHR39232">
    <property type="entry name" value="TESTIS-EXPRESSED PROTEIN 50"/>
    <property type="match status" value="1"/>
</dbReference>
<dbReference type="InterPro" id="IPR038833">
    <property type="entry name" value="TEX50"/>
</dbReference>